<dbReference type="STRING" id="1801797.A3G06_02430"/>
<sequence>MNGEGNIKDTNLNTRLAIKDTSYVIFSSRVNKLASAVYIVTDVLEDTEPLCHQLRTLAIEIISDIHLSAPTLKDKISAILSLLEVGRTVRIISEMNGTILEKEFLNLQESINDKLNNNISGAETDLSKFLASLSPTPGVGEIGNKGHKYSKIGVQKGGTLLQALKDVEMSDMSSHVSYGKNNLRDSLDLLRKERRNEIISVLKRIKDGATITDIKSQAIGILASAGEKTLQRELAFMVSSGVLKKTGEKRWSRYFINN</sequence>
<evidence type="ECO:0000313" key="2">
    <source>
        <dbReference type="Proteomes" id="UP000176192"/>
    </source>
</evidence>
<evidence type="ECO:0000313" key="1">
    <source>
        <dbReference type="EMBL" id="OGJ02526.1"/>
    </source>
</evidence>
<dbReference type="Proteomes" id="UP000176192">
    <property type="component" value="Unassembled WGS sequence"/>
</dbReference>
<gene>
    <name evidence="1" type="ORF">A3G06_02430</name>
</gene>
<dbReference type="EMBL" id="MFVV01000042">
    <property type="protein sequence ID" value="OGJ02526.1"/>
    <property type="molecule type" value="Genomic_DNA"/>
</dbReference>
<comment type="caution">
    <text evidence="1">The sequence shown here is derived from an EMBL/GenBank/DDBJ whole genome shotgun (WGS) entry which is preliminary data.</text>
</comment>
<protein>
    <submittedName>
        <fullName evidence="1">Uncharacterized protein</fullName>
    </submittedName>
</protein>
<dbReference type="AlphaFoldDB" id="A0A1F6Y867"/>
<accession>A0A1F6Y867</accession>
<organism evidence="1 2">
    <name type="scientific">Candidatus Nomurabacteria bacterium RIFCSPLOWO2_12_FULL_46_14</name>
    <dbReference type="NCBI Taxonomy" id="1801797"/>
    <lineage>
        <taxon>Bacteria</taxon>
        <taxon>Candidatus Nomuraibacteriota</taxon>
    </lineage>
</organism>
<reference evidence="1 2" key="1">
    <citation type="journal article" date="2016" name="Nat. Commun.">
        <title>Thousands of microbial genomes shed light on interconnected biogeochemical processes in an aquifer system.</title>
        <authorList>
            <person name="Anantharaman K."/>
            <person name="Brown C.T."/>
            <person name="Hug L.A."/>
            <person name="Sharon I."/>
            <person name="Castelle C.J."/>
            <person name="Probst A.J."/>
            <person name="Thomas B.C."/>
            <person name="Singh A."/>
            <person name="Wilkins M.J."/>
            <person name="Karaoz U."/>
            <person name="Brodie E.L."/>
            <person name="Williams K.H."/>
            <person name="Hubbard S.S."/>
            <person name="Banfield J.F."/>
        </authorList>
    </citation>
    <scope>NUCLEOTIDE SEQUENCE [LARGE SCALE GENOMIC DNA]</scope>
</reference>
<name>A0A1F6Y867_9BACT</name>
<proteinExistence type="predicted"/>